<dbReference type="InterPro" id="IPR007267">
    <property type="entry name" value="GtrA_DPMS_TM"/>
</dbReference>
<accession>A0A1H8AL60</accession>
<evidence type="ECO:0000256" key="1">
    <source>
        <dbReference type="ARBA" id="ARBA00004141"/>
    </source>
</evidence>
<feature type="transmembrane region" description="Helical" evidence="6">
    <location>
        <begin position="48"/>
        <end position="68"/>
    </location>
</feature>
<dbReference type="GO" id="GO:0005886">
    <property type="term" value="C:plasma membrane"/>
    <property type="evidence" value="ECO:0007669"/>
    <property type="project" value="TreeGrafter"/>
</dbReference>
<evidence type="ECO:0000256" key="4">
    <source>
        <dbReference type="ARBA" id="ARBA00022989"/>
    </source>
</evidence>
<name>A0A1H8AL60_9FIRM</name>
<protein>
    <submittedName>
        <fullName evidence="8">Putative flippase GtrA (Transmembrane translocase of bactoprenol-linked glucose)</fullName>
    </submittedName>
</protein>
<evidence type="ECO:0000256" key="2">
    <source>
        <dbReference type="ARBA" id="ARBA00009399"/>
    </source>
</evidence>
<dbReference type="GO" id="GO:0000271">
    <property type="term" value="P:polysaccharide biosynthetic process"/>
    <property type="evidence" value="ECO:0007669"/>
    <property type="project" value="InterPro"/>
</dbReference>
<dbReference type="EMBL" id="FOCG01000001">
    <property type="protein sequence ID" value="SEM70714.1"/>
    <property type="molecule type" value="Genomic_DNA"/>
</dbReference>
<feature type="transmembrane region" description="Helical" evidence="6">
    <location>
        <begin position="89"/>
        <end position="110"/>
    </location>
</feature>
<dbReference type="OrthoDB" id="9812049at2"/>
<dbReference type="AlphaFoldDB" id="A0A1H8AL60"/>
<keyword evidence="3 6" id="KW-0812">Transmembrane</keyword>
<keyword evidence="5 6" id="KW-0472">Membrane</keyword>
<reference evidence="8 9" key="1">
    <citation type="submission" date="2016-10" db="EMBL/GenBank/DDBJ databases">
        <authorList>
            <person name="de Groot N.N."/>
        </authorList>
    </citation>
    <scope>NUCLEOTIDE SEQUENCE [LARGE SCALE GENOMIC DNA]</scope>
    <source>
        <strain evidence="8 9">CGMCC 1.5070</strain>
    </source>
</reference>
<keyword evidence="4 6" id="KW-1133">Transmembrane helix</keyword>
<comment type="similarity">
    <text evidence="2">Belongs to the GtrA family.</text>
</comment>
<dbReference type="PANTHER" id="PTHR38459">
    <property type="entry name" value="PROPHAGE BACTOPRENOL-LINKED GLUCOSE TRANSLOCASE HOMOLOG"/>
    <property type="match status" value="1"/>
</dbReference>
<sequence>MAWTGGVFLQKKFDTEDIKKFVKFGITGGLNTAIDFVVYTVLVSFFAVNLYTAQVVGYACGTLNSYIVNRSWTFRSKNKFFSRELIKFIIVNLITLLISLAAMYFLQQWFVGINKIILKLPVVAVTIVVNFVLSKLWVFRG</sequence>
<dbReference type="InterPro" id="IPR051401">
    <property type="entry name" value="GtrA_CellWall_Glycosyl"/>
</dbReference>
<proteinExistence type="inferred from homology"/>
<gene>
    <name evidence="8" type="ORF">SAMN05216180_1370</name>
</gene>
<evidence type="ECO:0000256" key="6">
    <source>
        <dbReference type="SAM" id="Phobius"/>
    </source>
</evidence>
<comment type="subcellular location">
    <subcellularLocation>
        <location evidence="1">Membrane</location>
        <topology evidence="1">Multi-pass membrane protein</topology>
    </subcellularLocation>
</comment>
<evidence type="ECO:0000259" key="7">
    <source>
        <dbReference type="Pfam" id="PF04138"/>
    </source>
</evidence>
<feature type="domain" description="GtrA/DPMS transmembrane" evidence="7">
    <location>
        <begin position="23"/>
        <end position="139"/>
    </location>
</feature>
<evidence type="ECO:0000313" key="8">
    <source>
        <dbReference type="EMBL" id="SEM70714.1"/>
    </source>
</evidence>
<keyword evidence="9" id="KW-1185">Reference proteome</keyword>
<feature type="transmembrane region" description="Helical" evidence="6">
    <location>
        <begin position="21"/>
        <end position="42"/>
    </location>
</feature>
<organism evidence="8 9">
    <name type="scientific">Hydrogenoanaerobacterium saccharovorans</name>
    <dbReference type="NCBI Taxonomy" id="474960"/>
    <lineage>
        <taxon>Bacteria</taxon>
        <taxon>Bacillati</taxon>
        <taxon>Bacillota</taxon>
        <taxon>Clostridia</taxon>
        <taxon>Eubacteriales</taxon>
        <taxon>Oscillospiraceae</taxon>
        <taxon>Hydrogenoanaerobacterium</taxon>
    </lineage>
</organism>
<evidence type="ECO:0000256" key="5">
    <source>
        <dbReference type="ARBA" id="ARBA00023136"/>
    </source>
</evidence>
<dbReference type="STRING" id="474960.SAMN05216180_1370"/>
<dbReference type="PANTHER" id="PTHR38459:SF1">
    <property type="entry name" value="PROPHAGE BACTOPRENOL-LINKED GLUCOSE TRANSLOCASE HOMOLOG"/>
    <property type="match status" value="1"/>
</dbReference>
<evidence type="ECO:0000313" key="9">
    <source>
        <dbReference type="Proteomes" id="UP000199158"/>
    </source>
</evidence>
<dbReference type="Pfam" id="PF04138">
    <property type="entry name" value="GtrA_DPMS_TM"/>
    <property type="match status" value="1"/>
</dbReference>
<dbReference type="Proteomes" id="UP000199158">
    <property type="component" value="Unassembled WGS sequence"/>
</dbReference>
<feature type="transmembrane region" description="Helical" evidence="6">
    <location>
        <begin position="116"/>
        <end position="138"/>
    </location>
</feature>
<evidence type="ECO:0000256" key="3">
    <source>
        <dbReference type="ARBA" id="ARBA00022692"/>
    </source>
</evidence>